<keyword evidence="3 9" id="KW-0479">Metal-binding</keyword>
<evidence type="ECO:0000256" key="1">
    <source>
        <dbReference type="ARBA" id="ARBA00001961"/>
    </source>
</evidence>
<name>A0A5P8PCX8_9MAGN</name>
<comment type="similarity">
    <text evidence="2 9">Belongs to the iron/ascorbate-dependent oxidoreductase family.</text>
</comment>
<dbReference type="InterPro" id="IPR050295">
    <property type="entry name" value="Plant_2OG-oxidoreductases"/>
</dbReference>
<organism evidence="11">
    <name type="scientific">Loropetalum chinense var. rubrum</name>
    <dbReference type="NCBI Taxonomy" id="79783"/>
    <lineage>
        <taxon>Eukaryota</taxon>
        <taxon>Viridiplantae</taxon>
        <taxon>Streptophyta</taxon>
        <taxon>Embryophyta</taxon>
        <taxon>Tracheophyta</taxon>
        <taxon>Spermatophyta</taxon>
        <taxon>Magnoliopsida</taxon>
        <taxon>eudicotyledons</taxon>
        <taxon>Gunneridae</taxon>
        <taxon>Pentapetalae</taxon>
        <taxon>Saxifragales</taxon>
        <taxon>Hamamelidaceae</taxon>
        <taxon>Loropetalum</taxon>
    </lineage>
</organism>
<evidence type="ECO:0000256" key="3">
    <source>
        <dbReference type="ARBA" id="ARBA00022723"/>
    </source>
</evidence>
<dbReference type="Gene3D" id="2.60.120.330">
    <property type="entry name" value="B-lactam Antibiotic, Isopenicillin N Synthase, Chain"/>
    <property type="match status" value="1"/>
</dbReference>
<evidence type="ECO:0000256" key="8">
    <source>
        <dbReference type="ARBA" id="ARBA00023241"/>
    </source>
</evidence>
<reference evidence="11" key="1">
    <citation type="submission" date="2019-04" db="EMBL/GenBank/DDBJ databases">
        <authorList>
            <person name="Zhang B."/>
        </authorList>
    </citation>
    <scope>NUCLEOTIDE SEQUENCE</scope>
</reference>
<evidence type="ECO:0000256" key="9">
    <source>
        <dbReference type="RuleBase" id="RU003682"/>
    </source>
</evidence>
<dbReference type="SUPFAM" id="SSF51197">
    <property type="entry name" value="Clavaminate synthase-like"/>
    <property type="match status" value="1"/>
</dbReference>
<evidence type="ECO:0000256" key="4">
    <source>
        <dbReference type="ARBA" id="ARBA00022896"/>
    </source>
</evidence>
<keyword evidence="7 9" id="KW-0408">Iron</keyword>
<evidence type="ECO:0000313" key="11">
    <source>
        <dbReference type="EMBL" id="QFR54186.1"/>
    </source>
</evidence>
<feature type="domain" description="Fe2OG dioxygenase" evidence="10">
    <location>
        <begin position="192"/>
        <end position="292"/>
    </location>
</feature>
<evidence type="ECO:0000256" key="7">
    <source>
        <dbReference type="ARBA" id="ARBA00023004"/>
    </source>
</evidence>
<evidence type="ECO:0000256" key="2">
    <source>
        <dbReference type="ARBA" id="ARBA00008056"/>
    </source>
</evidence>
<dbReference type="Pfam" id="PF14226">
    <property type="entry name" value="DIOX_N"/>
    <property type="match status" value="1"/>
</dbReference>
<keyword evidence="4" id="KW-0847">Vitamin C</keyword>
<dbReference type="Pfam" id="PF03171">
    <property type="entry name" value="2OG-FeII_Oxy"/>
    <property type="match status" value="1"/>
</dbReference>
<dbReference type="GO" id="GO:0046148">
    <property type="term" value="P:pigment biosynthetic process"/>
    <property type="evidence" value="ECO:0007669"/>
    <property type="project" value="UniProtKB-ARBA"/>
</dbReference>
<proteinExistence type="evidence at transcript level"/>
<dbReference type="InterPro" id="IPR026992">
    <property type="entry name" value="DIOX_N"/>
</dbReference>
<keyword evidence="6 9" id="KW-0560">Oxidoreductase</keyword>
<evidence type="ECO:0000256" key="6">
    <source>
        <dbReference type="ARBA" id="ARBA00023002"/>
    </source>
</evidence>
<dbReference type="InterPro" id="IPR027443">
    <property type="entry name" value="IPNS-like_sf"/>
</dbReference>
<dbReference type="GO" id="GO:0031418">
    <property type="term" value="F:L-ascorbic acid binding"/>
    <property type="evidence" value="ECO:0007669"/>
    <property type="project" value="UniProtKB-KW"/>
</dbReference>
<evidence type="ECO:0000259" key="10">
    <source>
        <dbReference type="PROSITE" id="PS51471"/>
    </source>
</evidence>
<dbReference type="GO" id="GO:0009813">
    <property type="term" value="P:flavonoid biosynthetic process"/>
    <property type="evidence" value="ECO:0007669"/>
    <property type="project" value="UniProtKB-KW"/>
</dbReference>
<dbReference type="PROSITE" id="PS51471">
    <property type="entry name" value="FE2OG_OXY"/>
    <property type="match status" value="1"/>
</dbReference>
<dbReference type="GO" id="GO:0046872">
    <property type="term" value="F:metal ion binding"/>
    <property type="evidence" value="ECO:0007669"/>
    <property type="project" value="UniProtKB-KW"/>
</dbReference>
<keyword evidence="5" id="KW-0223">Dioxygenase</keyword>
<dbReference type="PANTHER" id="PTHR47991">
    <property type="entry name" value="OXOGLUTARATE/IRON-DEPENDENT DIOXYGENASE"/>
    <property type="match status" value="1"/>
</dbReference>
<comment type="cofactor">
    <cofactor evidence="1">
        <name>L-ascorbate</name>
        <dbReference type="ChEBI" id="CHEBI:38290"/>
    </cofactor>
</comment>
<dbReference type="InterPro" id="IPR005123">
    <property type="entry name" value="Oxoglu/Fe-dep_dioxygenase_dom"/>
</dbReference>
<accession>A0A5P8PCX8</accession>
<dbReference type="EMBL" id="MK775553">
    <property type="protein sequence ID" value="QFR54186.1"/>
    <property type="molecule type" value="mRNA"/>
</dbReference>
<dbReference type="InterPro" id="IPR044861">
    <property type="entry name" value="IPNS-like_FE2OG_OXY"/>
</dbReference>
<keyword evidence="8" id="KW-0284">Flavonoid biosynthesis</keyword>
<gene>
    <name evidence="11" type="primary">FLS1</name>
</gene>
<dbReference type="FunFam" id="2.60.120.330:FF:000009">
    <property type="entry name" value="Flavonol synthase"/>
    <property type="match status" value="1"/>
</dbReference>
<evidence type="ECO:0000256" key="5">
    <source>
        <dbReference type="ARBA" id="ARBA00022964"/>
    </source>
</evidence>
<dbReference type="AlphaFoldDB" id="A0A5P8PCX8"/>
<dbReference type="GO" id="GO:0051213">
    <property type="term" value="F:dioxygenase activity"/>
    <property type="evidence" value="ECO:0007669"/>
    <property type="project" value="UniProtKB-KW"/>
</dbReference>
<protein>
    <submittedName>
        <fullName evidence="11">Flavonol synthase 1</fullName>
    </submittedName>
</protein>
<sequence>MEVERVQALAYGGLRELPAQFIRPAHERPENSKAIEGVTVPVISLSLPHDLLVHEIFKACNEWGFFLITDHGISPALIEELKEVGQKFFRLPQGEKEKYANDHAAGKFEGYGTKMTKNHEEKVEWIDYYFHIMSPPSKVNYEIWPQNPPSYRKVTEEYDKELSKVTDRLLELLSEGLGLEGKVLKSCLGGEKIEVEMKINMYPPCPQPELALGVEPHTDMSALTLLVPNDVAGLQVWKDENWVAVDYVPNAIFVHVGDQIEILSNGKYKSVLHRSLVNKERMRMSWAVFYVPPHETSIGPLPDLVDDQNPAKFSTKTYAEFRYRKFNKIPQ</sequence>